<sequence length="627" mass="73460">MISTTSTPWFVCNPEYNKIDIPDDDDIEIHQQAIDTSDSRSTASDVEFSVNSDKVSNTGEIIDDIPVDTTKEEEIVQPTQNVTLDTPTNGLTEDLELLSTIHFESSKRVQRTEALAQQQRSNVKYTYFSTSDDENEIPSQLQVEPENENETENKNNLSNSVKKSKTSNFTSPVDALSYKFKNYDYIQPISIKKYEELNSMKPIRNPPQEVIKLTRTKVKLPADYMEFNERRRKKDRSQGPTLMSGTSQVKSELTKTKKNTSEQIFENYKKRSPPPPHDPTQERPYFQSYDWKSIENNEPTFVKRPKIDRKQLRKKVESQPLYKERKVKHLPQPEPVPIPHVEKKKIKNVAPTCVKHPEIYTKEYREQKRLEEALKNPPSNSTEVKLEEEDQNEEEKITLPDDKKEKRKCLKQILEETEVEEWKIIEPTQTLPPDDFVNDNEGDEEVNNIAEDIDLGIPEEYLVSDDEPDVNNFVKPKPVYFDPHETKAVRLRNQTIKQKLALRKMQLHLEEEEDDERELKRKIVSREIAPSLKKLEMMSQFRPDDLEDKIRRKEKDNNERAVEPLCAAIRSAKNTQFIVERENKKVQLRSEKNAKKHQNDEKVKRKEEEKLKLKGAKKKKFLDLWKI</sequence>
<evidence type="ECO:0000256" key="1">
    <source>
        <dbReference type="SAM" id="MobiDB-lite"/>
    </source>
</evidence>
<gene>
    <name evidence="2" type="ORF">M9Y10_034745</name>
</gene>
<evidence type="ECO:0000313" key="2">
    <source>
        <dbReference type="EMBL" id="KAK8889988.1"/>
    </source>
</evidence>
<name>A0ABR2KFS0_9EUKA</name>
<accession>A0ABR2KFS0</accession>
<dbReference type="EMBL" id="JAPFFF010000005">
    <property type="protein sequence ID" value="KAK8889988.1"/>
    <property type="molecule type" value="Genomic_DNA"/>
</dbReference>
<feature type="region of interest" description="Disordered" evidence="1">
    <location>
        <begin position="127"/>
        <end position="168"/>
    </location>
</feature>
<keyword evidence="3" id="KW-1185">Reference proteome</keyword>
<evidence type="ECO:0000313" key="3">
    <source>
        <dbReference type="Proteomes" id="UP001470230"/>
    </source>
</evidence>
<feature type="region of interest" description="Disordered" evidence="1">
    <location>
        <begin position="323"/>
        <end position="343"/>
    </location>
</feature>
<dbReference type="Proteomes" id="UP001470230">
    <property type="component" value="Unassembled WGS sequence"/>
</dbReference>
<proteinExistence type="predicted"/>
<comment type="caution">
    <text evidence="2">The sequence shown here is derived from an EMBL/GenBank/DDBJ whole genome shotgun (WGS) entry which is preliminary data.</text>
</comment>
<feature type="region of interest" description="Disordered" evidence="1">
    <location>
        <begin position="584"/>
        <end position="609"/>
    </location>
</feature>
<evidence type="ECO:0008006" key="4">
    <source>
        <dbReference type="Google" id="ProtNLM"/>
    </source>
</evidence>
<feature type="region of interest" description="Disordered" evidence="1">
    <location>
        <begin position="369"/>
        <end position="400"/>
    </location>
</feature>
<protein>
    <recommendedName>
        <fullName evidence="4">Ribosome biogenesis protein NOP53</fullName>
    </recommendedName>
</protein>
<organism evidence="2 3">
    <name type="scientific">Tritrichomonas musculus</name>
    <dbReference type="NCBI Taxonomy" id="1915356"/>
    <lineage>
        <taxon>Eukaryota</taxon>
        <taxon>Metamonada</taxon>
        <taxon>Parabasalia</taxon>
        <taxon>Tritrichomonadida</taxon>
        <taxon>Tritrichomonadidae</taxon>
        <taxon>Tritrichomonas</taxon>
    </lineage>
</organism>
<reference evidence="2 3" key="1">
    <citation type="submission" date="2024-04" db="EMBL/GenBank/DDBJ databases">
        <title>Tritrichomonas musculus Genome.</title>
        <authorList>
            <person name="Alves-Ferreira E."/>
            <person name="Grigg M."/>
            <person name="Lorenzi H."/>
            <person name="Galac M."/>
        </authorList>
    </citation>
    <scope>NUCLEOTIDE SEQUENCE [LARGE SCALE GENOMIC DNA]</scope>
    <source>
        <strain evidence="2 3">EAF2021</strain>
    </source>
</reference>
<feature type="compositionally biased region" description="Polar residues" evidence="1">
    <location>
        <begin position="238"/>
        <end position="251"/>
    </location>
</feature>
<feature type="region of interest" description="Disordered" evidence="1">
    <location>
        <begin position="229"/>
        <end position="261"/>
    </location>
</feature>